<dbReference type="InterPro" id="IPR036315">
    <property type="entry name" value="BRCA2_hlx_sf"/>
</dbReference>
<feature type="region of interest" description="Disordered" evidence="6">
    <location>
        <begin position="1646"/>
        <end position="1670"/>
    </location>
</feature>
<feature type="compositionally biased region" description="Basic and acidic residues" evidence="6">
    <location>
        <begin position="172"/>
        <end position="185"/>
    </location>
</feature>
<dbReference type="InterPro" id="IPR048262">
    <property type="entry name" value="BRCA2_OB_2_dom"/>
</dbReference>
<organism evidence="8 9">
    <name type="scientific">Triplophysa tibetana</name>
    <dbReference type="NCBI Taxonomy" id="1572043"/>
    <lineage>
        <taxon>Eukaryota</taxon>
        <taxon>Metazoa</taxon>
        <taxon>Chordata</taxon>
        <taxon>Craniata</taxon>
        <taxon>Vertebrata</taxon>
        <taxon>Euteleostomi</taxon>
        <taxon>Actinopterygii</taxon>
        <taxon>Neopterygii</taxon>
        <taxon>Teleostei</taxon>
        <taxon>Ostariophysi</taxon>
        <taxon>Cypriniformes</taxon>
        <taxon>Nemacheilidae</taxon>
        <taxon>Triplophysa</taxon>
    </lineage>
</organism>
<dbReference type="InterPro" id="IPR002093">
    <property type="entry name" value="BRCA2_repeat"/>
</dbReference>
<dbReference type="GO" id="GO:0000724">
    <property type="term" value="P:double-strand break repair via homologous recombination"/>
    <property type="evidence" value="ECO:0007669"/>
    <property type="project" value="InterPro"/>
</dbReference>
<dbReference type="CDD" id="cd04493">
    <property type="entry name" value="BRCA2DBD_OB1"/>
    <property type="match status" value="1"/>
</dbReference>
<feature type="compositionally biased region" description="Polar residues" evidence="6">
    <location>
        <begin position="1657"/>
        <end position="1666"/>
    </location>
</feature>
<dbReference type="Pfam" id="PF09169">
    <property type="entry name" value="BRCA-2_helical"/>
    <property type="match status" value="1"/>
</dbReference>
<keyword evidence="5" id="KW-0234">DNA repair</keyword>
<evidence type="ECO:0000313" key="8">
    <source>
        <dbReference type="EMBL" id="KAA0702152.1"/>
    </source>
</evidence>
<name>A0A5A9MW98_9TELE</name>
<dbReference type="InterPro" id="IPR012340">
    <property type="entry name" value="NA-bd_OB-fold"/>
</dbReference>
<evidence type="ECO:0000313" key="9">
    <source>
        <dbReference type="Proteomes" id="UP000324632"/>
    </source>
</evidence>
<dbReference type="Pfam" id="PF09104">
    <property type="entry name" value="BRCA-2_OB3"/>
    <property type="match status" value="1"/>
</dbReference>
<dbReference type="PANTHER" id="PTHR11289">
    <property type="entry name" value="BREAST CANCER TYPE 2 SUSCEPTIBILITY PROTEIN BRCA2"/>
    <property type="match status" value="1"/>
</dbReference>
<dbReference type="Pfam" id="PF09103">
    <property type="entry name" value="BRCA-2_OB1"/>
    <property type="match status" value="1"/>
</dbReference>
<evidence type="ECO:0000256" key="6">
    <source>
        <dbReference type="SAM" id="MobiDB-lite"/>
    </source>
</evidence>
<dbReference type="SUPFAM" id="SSF50249">
    <property type="entry name" value="Nucleic acid-binding proteins"/>
    <property type="match status" value="3"/>
</dbReference>
<reference evidence="8 9" key="1">
    <citation type="journal article" date="2019" name="Mol. Ecol. Resour.">
        <title>Chromosome-level genome assembly of Triplophysa tibetana, a fish adapted to the harsh high-altitude environment of the Tibetan Plateau.</title>
        <authorList>
            <person name="Yang X."/>
            <person name="Liu H."/>
            <person name="Ma Z."/>
            <person name="Zou Y."/>
            <person name="Zou M."/>
            <person name="Mao Y."/>
            <person name="Li X."/>
            <person name="Wang H."/>
            <person name="Chen T."/>
            <person name="Wang W."/>
            <person name="Yang R."/>
        </authorList>
    </citation>
    <scope>NUCLEOTIDE SEQUENCE [LARGE SCALE GENOMIC DNA]</scope>
    <source>
        <strain evidence="8">TTIB1903HZAU</strain>
        <tissue evidence="8">Muscle</tissue>
    </source>
</reference>
<comment type="caution">
    <text evidence="8">The sequence shown here is derived from an EMBL/GenBank/DDBJ whole genome shotgun (WGS) entry which is preliminary data.</text>
</comment>
<dbReference type="GO" id="GO:0006355">
    <property type="term" value="P:regulation of DNA-templated transcription"/>
    <property type="evidence" value="ECO:0007669"/>
    <property type="project" value="TreeGrafter"/>
</dbReference>
<feature type="region of interest" description="Disordered" evidence="6">
    <location>
        <begin position="2497"/>
        <end position="2547"/>
    </location>
</feature>
<feature type="region of interest" description="Disordered" evidence="6">
    <location>
        <begin position="1441"/>
        <end position="1478"/>
    </location>
</feature>
<feature type="region of interest" description="Disordered" evidence="6">
    <location>
        <begin position="1395"/>
        <end position="1415"/>
    </location>
</feature>
<sequence length="2563" mass="284912">MLEDFFDQIHKELGPLNPSWFEELTAKACRDEEGPNISKDEEEEIKAPEMSALDTQMFSTPKIFKQHYHSPDLIRNEDSPYEVTETFQTDNVVNAVRSPEASLSASSLWKQKVPSAIVDGDVRTTVQGLLDGAEDVLSIFFGNGTSALRKVKSLERDRKKANCSKDVNSALEQDKEPEKTLKGDETQTADVESKSPLTNNDVMQWTPLNLSDSSLNEAVQQAEASPFLTASKESSHVQMQKDLNGRSLCWTDHLFSCLTENPGENPSEEKVSSVLHESSFVSADATNPQTLQQPTASYLDGVDMTQLSKAFAEDFTQELTSGGLVDTHVRGDQNDASLSAVTPHIEKARQVKPEAEFEQTKEDFINQEGILGNRDDNYTLADVSVNESTVYLPTFEISHDSGCPTTFSDLDGTSASKDVFSGFKTASNRIISISHEAIMSAKASLHEAVGDSLIDTFDVTQLSKTETLRKPVSERANAIRSPVVQSNFSVLSLNTCVSDARSSPGLINCKSFKQNISSCSSPQSFVLNTCSKRNITDSDVDPQKAETVWKENVEKDSDSLKQIHKKMEFTRGAERQTVLDISTHKPRLATNRDYAENCPLTASQKADVTELCNLLEEEDSQYEFTQLKPKKLASDSHTAEKEWDPNILNGIDFDDSFNSDVLNGYHQIKTDASRINSSTHRHKEHECASVQIVDVDKLCNISKEIRNEVPSEHNLVDGMNIYLGKESQSNCFGFKTATGKVISISETNLNKAKHFFEERDEKVLYNREDNKAEADVLKPEQSKEQATVSSANTSECSNKKFTAQFRLNQDANEALNVNEKVVGDAEMEQNCLDGKTDVVCFNSNSRFVFSTAQGKQLNVSQTALEKARKLLNDVDSFEASEPQELIFHTSEIHADSMSTTTLQKTKAVSWHETSVNGNQSDSDKINLVTNITDIPSFECKNFIQQQKSGNDDKGNYTNICPPKSCQPLSVHGYGFQTASGKDVSVSAEALEKSKTVFKDYDENVDCLEDALTKEKNDKQHVEILKQTNAFTTTSGTFFKVEAKAVCKDSDLIIGLCDEANERSDFFRKTCPGDQGHDSKNSSLDQQPPQEEGCDQTDTECNKDLQNNFLEDTSEPLNRNCGFTTASGKAVSVLAESLQRAKDVLNDSVDVIACNNGSRLAKPSVNNQTETSSSGNHNGFSTAGGKKVTVSATALERAGYQFKDCEEKSLASEDLQNQSCPSIASGKEVTVSDKEHIFESVPKINFSLQNGQDGLTSEKVSSESSGEHKGFCTAGGKNVAISATALQRAKSLFKDCEDEGLTSDTLQNQNCNGFSTATVSEKALHEVKATGFVDSPFSHGCHKSSFEKSVPSETMSSSDGHRGFCTAGGKKVTVSTSALQRAKSLFHECDEKVQTKAGRSHATSDENPKFDQNYSFSTASDKDVPISRVALEEANKLFRDCDVQQVNDTDNHPLETKSHQDPPKMLDRSRDEESKTISHPTKVVQNEPAQLDLHSLYFNSCTETQQEYFEQEAMACTKALLADDDLNEPPGLVPSASPSVVDLQDQNRKKRQLDASSIEDSCQPPLKRQQLSEFDQTVVCAKSSVPTPVKSFPNGILKARRVFRYSTRLQPNVTHSNQNSVDQKSNDCVQHSSTATFQKRKPAVFVPPYKKSKDPETSDGQDASKVSSGFIPPFRKETKEDTCHGDGLIKNPCDPKPQVDSCTTQENIFTNSTPRVLDTEACQEIFQLAREMQDMRLRKKKRQTIRPLPGRIYLAKSSGISRISLRDAVGHKCPVGYCPEELNQHGVHLIVYQITSENAESFRFDCKDYFKGDLLMESGAVQLADGGWLVPDSKGTVGKEEFCRAMYDTPGVDPKLISDAWVFNHYRWIVWKRASMERAFPDLMRSLCLTPEQVLLQLKFRYDVEVDRSQRPSLRRIMERDDTPAKTLVLCLCGVVKLSNPNVEKPAKTVDRSADARKESTLIWLTDGWYAIKGLLDLPLYTMLNNGQLRIGDKVVINGAELVGSQEACPPLEAPESLMLKISANSTRRVRWDTKLGYYRDPRPFRLPLSSLFAAGGVVSCVDIVLLRSYPTQWMEKKPNGVFIFRNDRAEDREARIHSNSKHKTMELLISKIQAQIEKERAGTTKGQGRKRTFSRHEIEALQDGEELYEAMECDPAVQTHLSERQMEAVSKFTCCLGEIRQADLQERVQKAMKEAQEAEGGCPDRDVTSVWKLSVVDANDMQSNCVYTMNIWRPSADLYSLLKEGHRYRVYHLATSESKKRSGVANIQLTATKKTLFRDVEVTPEWLRVHFHARVCVSFRELQNPQFISPCGEVDIVGCIVSIVDKQGNSPILHLMDEKFDLVSVRTFGSLEQLAVEELVKPHALVALSNLQLRQLSGPVPCLYAGEQALFSINPKESHLQEAMVHLKSLVQTCKEFFSIAEEKMSSGVSGSSQCPRIPDESNPKINGWVTPQQKGRAFSPFTPVSTSNCEAKDPKSVKRKRGFIYLSRIPSPPSLTPLKTKASPCINKTFNPPRRSVTPKPQEKERDSPWATRSPPGDEELVHDEELVMIDTQALLDGLKES</sequence>
<dbReference type="CDD" id="cd04494">
    <property type="entry name" value="BRCA2DBD_OB2"/>
    <property type="match status" value="1"/>
</dbReference>
<feature type="region of interest" description="Disordered" evidence="6">
    <location>
        <begin position="1160"/>
        <end position="1183"/>
    </location>
</feature>
<evidence type="ECO:0000259" key="7">
    <source>
        <dbReference type="SMART" id="SM01341"/>
    </source>
</evidence>
<dbReference type="InterPro" id="IPR015205">
    <property type="entry name" value="Tower_dom"/>
</dbReference>
<dbReference type="InterPro" id="IPR015188">
    <property type="entry name" value="BRCA2_OB_3"/>
</dbReference>
<dbReference type="PIRSF" id="PIRSF002397">
    <property type="entry name" value="BRCA2"/>
    <property type="match status" value="1"/>
</dbReference>
<feature type="domain" description="Tower" evidence="7">
    <location>
        <begin position="2074"/>
        <end position="2115"/>
    </location>
</feature>
<feature type="compositionally biased region" description="Basic and acidic residues" evidence="6">
    <location>
        <begin position="1448"/>
        <end position="1475"/>
    </location>
</feature>
<evidence type="ECO:0000256" key="4">
    <source>
        <dbReference type="ARBA" id="ARBA00023172"/>
    </source>
</evidence>
<feature type="compositionally biased region" description="Polar residues" evidence="6">
    <location>
        <begin position="186"/>
        <end position="202"/>
    </location>
</feature>
<protein>
    <submittedName>
        <fullName evidence="8">Breast cancer type 2 susceptibility protein</fullName>
    </submittedName>
</protein>
<gene>
    <name evidence="8" type="ORF">E1301_Tti007978</name>
</gene>
<feature type="region of interest" description="Disordered" evidence="6">
    <location>
        <begin position="1069"/>
        <end position="1098"/>
    </location>
</feature>
<dbReference type="EMBL" id="SOYY01000025">
    <property type="protein sequence ID" value="KAA0702152.1"/>
    <property type="molecule type" value="Genomic_DNA"/>
</dbReference>
<dbReference type="GO" id="GO:0005634">
    <property type="term" value="C:nucleus"/>
    <property type="evidence" value="ECO:0007669"/>
    <property type="project" value="TreeGrafter"/>
</dbReference>
<feature type="compositionally biased region" description="Polar residues" evidence="6">
    <location>
        <begin position="1163"/>
        <end position="1180"/>
    </location>
</feature>
<dbReference type="Pfam" id="PF21318">
    <property type="entry name" value="BRCA2DBD_OB2"/>
    <property type="match status" value="1"/>
</dbReference>
<feature type="region of interest" description="Disordered" evidence="6">
    <location>
        <begin position="1608"/>
        <end position="1634"/>
    </location>
</feature>
<dbReference type="InterPro" id="IPR055077">
    <property type="entry name" value="BRCA2_TR2"/>
</dbReference>
<feature type="region of interest" description="Disordered" evidence="6">
    <location>
        <begin position="159"/>
        <end position="202"/>
    </location>
</feature>
<proteinExistence type="predicted"/>
<keyword evidence="1" id="KW-0677">Repeat</keyword>
<feature type="region of interest" description="Disordered" evidence="6">
    <location>
        <begin position="1526"/>
        <end position="1563"/>
    </location>
</feature>
<dbReference type="Gene3D" id="6.10.70.10">
    <property type="match status" value="1"/>
</dbReference>
<accession>A0A5A9MW98</accession>
<keyword evidence="3" id="KW-0238">DNA-binding</keyword>
<dbReference type="PANTHER" id="PTHR11289:SF0">
    <property type="entry name" value="BREAST CANCER TYPE 2 SUSCEPTIBILITY PROTEIN"/>
    <property type="match status" value="1"/>
</dbReference>
<dbReference type="InterPro" id="IPR015525">
    <property type="entry name" value="BRCA2"/>
</dbReference>
<dbReference type="PROSITE" id="PS50138">
    <property type="entry name" value="BRCA2_REPEAT"/>
    <property type="match status" value="8"/>
</dbReference>
<evidence type="ECO:0000256" key="5">
    <source>
        <dbReference type="ARBA" id="ARBA00023204"/>
    </source>
</evidence>
<dbReference type="Proteomes" id="UP000324632">
    <property type="component" value="Chromosome 25"/>
</dbReference>
<dbReference type="Gene3D" id="2.40.50.140">
    <property type="entry name" value="Nucleic acid-binding proteins"/>
    <property type="match status" value="3"/>
</dbReference>
<keyword evidence="9" id="KW-1185">Reference proteome</keyword>
<dbReference type="SMART" id="SM01341">
    <property type="entry name" value="Tower"/>
    <property type="match status" value="1"/>
</dbReference>
<keyword evidence="4" id="KW-0233">DNA recombination</keyword>
<dbReference type="InterPro" id="IPR015252">
    <property type="entry name" value="BRCA2_hlx"/>
</dbReference>
<dbReference type="Pfam" id="PF22687">
    <property type="entry name" value="BRCA2_TR2"/>
    <property type="match status" value="1"/>
</dbReference>
<dbReference type="Pfam" id="PF00634">
    <property type="entry name" value="BRCA2"/>
    <property type="match status" value="7"/>
</dbReference>
<evidence type="ECO:0000256" key="3">
    <source>
        <dbReference type="ARBA" id="ARBA00023125"/>
    </source>
</evidence>
<dbReference type="Pfam" id="PF09121">
    <property type="entry name" value="Tower"/>
    <property type="match status" value="1"/>
</dbReference>
<dbReference type="InterPro" id="IPR015187">
    <property type="entry name" value="BRCA2_OB_1"/>
</dbReference>
<evidence type="ECO:0000256" key="2">
    <source>
        <dbReference type="ARBA" id="ARBA00022763"/>
    </source>
</evidence>
<dbReference type="GO" id="GO:0003677">
    <property type="term" value="F:DNA binding"/>
    <property type="evidence" value="ECO:0007669"/>
    <property type="project" value="UniProtKB-KW"/>
</dbReference>
<keyword evidence="2" id="KW-0227">DNA damage</keyword>
<evidence type="ECO:0000256" key="1">
    <source>
        <dbReference type="ARBA" id="ARBA00022737"/>
    </source>
</evidence>
<dbReference type="SUPFAM" id="SSF81878">
    <property type="entry name" value="BRCA2 tower domain"/>
    <property type="match status" value="1"/>
</dbReference>
<dbReference type="SUPFAM" id="SSF81872">
    <property type="entry name" value="BRCA2 helical domain"/>
    <property type="match status" value="1"/>
</dbReference>